<proteinExistence type="predicted"/>
<evidence type="ECO:0008006" key="2">
    <source>
        <dbReference type="Google" id="ProtNLM"/>
    </source>
</evidence>
<dbReference type="Gene3D" id="1.10.287.110">
    <property type="entry name" value="DnaJ domain"/>
    <property type="match status" value="1"/>
</dbReference>
<name>A0A6C0AFA1_9ZZZZ</name>
<dbReference type="EMBL" id="MN740596">
    <property type="protein sequence ID" value="QHS78392.1"/>
    <property type="molecule type" value="Genomic_DNA"/>
</dbReference>
<accession>A0A6C0AFA1</accession>
<evidence type="ECO:0000313" key="1">
    <source>
        <dbReference type="EMBL" id="QHS78392.1"/>
    </source>
</evidence>
<organism evidence="1">
    <name type="scientific">viral metagenome</name>
    <dbReference type="NCBI Taxonomy" id="1070528"/>
    <lineage>
        <taxon>unclassified sequences</taxon>
        <taxon>metagenomes</taxon>
        <taxon>organismal metagenomes</taxon>
    </lineage>
</organism>
<reference evidence="1" key="1">
    <citation type="journal article" date="2020" name="Nature">
        <title>Giant virus diversity and host interactions through global metagenomics.</title>
        <authorList>
            <person name="Schulz F."/>
            <person name="Roux S."/>
            <person name="Paez-Espino D."/>
            <person name="Jungbluth S."/>
            <person name="Walsh D.A."/>
            <person name="Denef V.J."/>
            <person name="McMahon K.D."/>
            <person name="Konstantinidis K.T."/>
            <person name="Eloe-Fadrosh E.A."/>
            <person name="Kyrpides N.C."/>
            <person name="Woyke T."/>
        </authorList>
    </citation>
    <scope>NUCLEOTIDE SEQUENCE</scope>
    <source>
        <strain evidence="1">GVMAG-S-1021933-23</strain>
    </source>
</reference>
<dbReference type="InterPro" id="IPR036869">
    <property type="entry name" value="J_dom_sf"/>
</dbReference>
<sequence>MTLIINHELFTLQNISNEEFVKLYIMIDGWYAFLFFDKKAAYNYIIDAILDVIGRNVDIVTLEKESLFTKLKKIIEFKKFNIPYKEVNGITTDDYKYNFNFKIKYDFDIKYKIKYDFDIKYKIKYDFDINFKDFENKYKYEDFEDLNLPELSIEDKEKENDLNVFGIEYNRSNISEKHMFLVNNLKTLYYKKAKICHPDKGGNVEEFKNLSNAYERLIKLRDA</sequence>
<dbReference type="SUPFAM" id="SSF46565">
    <property type="entry name" value="Chaperone J-domain"/>
    <property type="match status" value="1"/>
</dbReference>
<dbReference type="AlphaFoldDB" id="A0A6C0AFA1"/>
<protein>
    <recommendedName>
        <fullName evidence="2">J domain-containing protein</fullName>
    </recommendedName>
</protein>